<gene>
    <name evidence="4" type="ORF">RUMCAL_01938</name>
</gene>
<dbReference type="OrthoDB" id="1677957at2"/>
<dbReference type="InterPro" id="IPR010090">
    <property type="entry name" value="Phage_tape_meas"/>
</dbReference>
<organism evidence="4 5">
    <name type="scientific">Ruminococcus callidus ATCC 27760</name>
    <dbReference type="NCBI Taxonomy" id="411473"/>
    <lineage>
        <taxon>Bacteria</taxon>
        <taxon>Bacillati</taxon>
        <taxon>Bacillota</taxon>
        <taxon>Clostridia</taxon>
        <taxon>Eubacteriales</taxon>
        <taxon>Oscillospiraceae</taxon>
        <taxon>Ruminococcus</taxon>
    </lineage>
</organism>
<dbReference type="EMBL" id="AWVF01000236">
    <property type="protein sequence ID" value="ERJ94769.1"/>
    <property type="molecule type" value="Genomic_DNA"/>
</dbReference>
<evidence type="ECO:0000313" key="4">
    <source>
        <dbReference type="EMBL" id="ERJ94769.1"/>
    </source>
</evidence>
<dbReference type="InterPro" id="IPR011989">
    <property type="entry name" value="ARM-like"/>
</dbReference>
<sequence length="823" mass="86283">MADESIRVPIDGDTSGFDQKVEGMKGTISAASVAMGNLLSDMGKKALSAFGDMISSGDEFNKAINQMSSSTGATGAELEGLRDVVKDVYGNNFGDSYEDAANAVAEVTKQTGLMGEELQSATEGAMALSDTFGYEVNESTRAASALMNNFGISAEEAYNLIAAGAQNGADQNGDLLDTLNEYSTQYAALGLSAEQFTQSLISGAESGAFSIDKVGDAVKEFNIRCKDGSESTAEGFAMIGMNADDMAQRFAAGGDTAQEAFFQTVQALDSIADPVAKNQAAIDLFGTQFEDLQANLLPMLANMEDASGVAYDALGQINEVKYDDIGSAVEGLKRTVSGFSLDMKSTLSAGAADAISGIINVMNGGDAAGIFDGLFESINSVIDSIGSRSSGMVEAGKKILGEFLSGIRENLPGILSAGTEILNSIVQGISENASALLEAGQTLLNGIITAIQQALPNLLPIAVQLITTLINGLSEGLVALMEYVPQIILAIVNVIVENLPTLIVAAIEILNALVGGLIDNVSTILTAVIMIIMTLADMIIQNLPLLIDAAIQIIMALVNGILDNLPQLIEAAIDMIFAIVNGLIEQLPQLIDAAIQIVTALFQGLIDNLPMIIEAAIKLMYGLSSGLIKAIPDLLKAIPQIWGAIWDAITEVDWLELGGNILKGIANGLIEGVSAIWDTVQDVAGQIWDGFKDFFGINSPSKLMRDTVGKFLLPGVAIGMEDTTGDTADDLNRSLDAMMDKVDTDRLQMQLDSAVQMQGYSSMGTAGTAVQYNPPEKTAAEEYQQPQQNGDIIIPVNIGGTQLETVVVKAAQIANARSGGETL</sequence>
<dbReference type="Gene3D" id="1.25.10.10">
    <property type="entry name" value="Leucine-rich Repeat Variant"/>
    <property type="match status" value="1"/>
</dbReference>
<accession>U2LZ48</accession>
<dbReference type="SUPFAM" id="SSF48371">
    <property type="entry name" value="ARM repeat"/>
    <property type="match status" value="1"/>
</dbReference>
<dbReference type="eggNOG" id="COG5412">
    <property type="taxonomic scope" value="Bacteria"/>
</dbReference>
<dbReference type="eggNOG" id="COG5280">
    <property type="taxonomic scope" value="Bacteria"/>
</dbReference>
<evidence type="ECO:0000259" key="3">
    <source>
        <dbReference type="Pfam" id="PF10145"/>
    </source>
</evidence>
<evidence type="ECO:0000313" key="5">
    <source>
        <dbReference type="Proteomes" id="UP000016662"/>
    </source>
</evidence>
<proteinExistence type="predicted"/>
<dbReference type="AlphaFoldDB" id="U2LZ48"/>
<dbReference type="InterPro" id="IPR016024">
    <property type="entry name" value="ARM-type_fold"/>
</dbReference>
<comment type="caution">
    <text evidence="4">The sequence shown here is derived from an EMBL/GenBank/DDBJ whole genome shotgun (WGS) entry which is preliminary data.</text>
</comment>
<feature type="transmembrane region" description="Helical" evidence="2">
    <location>
        <begin position="458"/>
        <end position="480"/>
    </location>
</feature>
<keyword evidence="2" id="KW-1133">Transmembrane helix</keyword>
<keyword evidence="2" id="KW-0472">Membrane</keyword>
<name>U2LZ48_9FIRM</name>
<feature type="transmembrane region" description="Helical" evidence="2">
    <location>
        <begin position="513"/>
        <end position="536"/>
    </location>
</feature>
<dbReference type="HOGENOM" id="CLU_012641_0_0_9"/>
<keyword evidence="1" id="KW-1188">Viral release from host cell</keyword>
<feature type="domain" description="Phage tail tape measure protein" evidence="3">
    <location>
        <begin position="92"/>
        <end position="286"/>
    </location>
</feature>
<feature type="transmembrane region" description="Helical" evidence="2">
    <location>
        <begin position="487"/>
        <end position="507"/>
    </location>
</feature>
<dbReference type="PATRIC" id="fig|411473.3.peg.1597"/>
<dbReference type="PANTHER" id="PTHR37813">
    <property type="entry name" value="FELS-2 PROPHAGE PROTEIN"/>
    <property type="match status" value="1"/>
</dbReference>
<dbReference type="STRING" id="411473.RUMCAL_01938"/>
<keyword evidence="2" id="KW-0812">Transmembrane</keyword>
<protein>
    <submittedName>
        <fullName evidence="4">Phage tail tape measure protein, TP901 family</fullName>
    </submittedName>
</protein>
<dbReference type="Pfam" id="PF10145">
    <property type="entry name" value="PhageMin_Tail"/>
    <property type="match status" value="1"/>
</dbReference>
<dbReference type="PANTHER" id="PTHR37813:SF1">
    <property type="entry name" value="FELS-2 PROPHAGE PROTEIN"/>
    <property type="match status" value="1"/>
</dbReference>
<dbReference type="Proteomes" id="UP000016662">
    <property type="component" value="Unassembled WGS sequence"/>
</dbReference>
<keyword evidence="5" id="KW-1185">Reference proteome</keyword>
<dbReference type="RefSeq" id="WP_021683435.1">
    <property type="nucleotide sequence ID" value="NZ_KI260480.1"/>
</dbReference>
<reference evidence="4 5" key="1">
    <citation type="submission" date="2013-07" db="EMBL/GenBank/DDBJ databases">
        <authorList>
            <person name="Weinstock G."/>
            <person name="Sodergren E."/>
            <person name="Wylie T."/>
            <person name="Fulton L."/>
            <person name="Fulton R."/>
            <person name="Fronick C."/>
            <person name="O'Laughlin M."/>
            <person name="Godfrey J."/>
            <person name="Miner T."/>
            <person name="Herter B."/>
            <person name="Appelbaum E."/>
            <person name="Cordes M."/>
            <person name="Lek S."/>
            <person name="Wollam A."/>
            <person name="Pepin K.H."/>
            <person name="Palsikar V.B."/>
            <person name="Mitreva M."/>
            <person name="Wilson R.K."/>
        </authorList>
    </citation>
    <scope>NUCLEOTIDE SEQUENCE [LARGE SCALE GENOMIC DNA]</scope>
    <source>
        <strain evidence="4 5">ATCC 27760</strain>
    </source>
</reference>
<evidence type="ECO:0000256" key="2">
    <source>
        <dbReference type="SAM" id="Phobius"/>
    </source>
</evidence>
<evidence type="ECO:0000256" key="1">
    <source>
        <dbReference type="ARBA" id="ARBA00022612"/>
    </source>
</evidence>